<reference evidence="5 6" key="1">
    <citation type="journal article" date="2018" name="PLoS Genet.">
        <title>Population sequencing reveals clonal diversity and ancestral inbreeding in the grapevine cultivar Chardonnay.</title>
        <authorList>
            <person name="Roach M.J."/>
            <person name="Johnson D.L."/>
            <person name="Bohlmann J."/>
            <person name="van Vuuren H.J."/>
            <person name="Jones S.J."/>
            <person name="Pretorius I.S."/>
            <person name="Schmidt S.A."/>
            <person name="Borneman A.R."/>
        </authorList>
    </citation>
    <scope>NUCLEOTIDE SEQUENCE [LARGE SCALE GENOMIC DNA]</scope>
    <source>
        <strain evidence="6">cv. Chardonnay</strain>
        <tissue evidence="5">Leaf</tissue>
    </source>
</reference>
<sequence length="299" mass="32569">MEKPSRSTALILLTTLPLIVSTVTAVITDQELDSAIAYLRSNGYNLFANGIATSDLRFQILDGEAFTVFSPRDSDVFSLDLASVATDYVQNLRHHVAPGFRLSFSQLRNLSLGGSRLETLLPRHSVFISNRFNDTVLNGVAVDGVRISVPDLYLGSKLTVHGLDGILVSEFRSSEDSTCDLGCMAPSVWPDNSLPSVAPRVDANLATPTSSPPEENAPSYFISQANSPHGENVSGDLVKSESLPPEENLSPEIIRNSGSSNGGKHNSQTKESEFEDNDDDDYKDVRQGKFSKYNHQFSQ</sequence>
<feature type="signal peptide" evidence="3">
    <location>
        <begin position="1"/>
        <end position="25"/>
    </location>
</feature>
<dbReference type="Pfam" id="PF02469">
    <property type="entry name" value="Fasciclin"/>
    <property type="match status" value="1"/>
</dbReference>
<dbReference type="Proteomes" id="UP000288805">
    <property type="component" value="Unassembled WGS sequence"/>
</dbReference>
<keyword evidence="3" id="KW-0732">Signal</keyword>
<evidence type="ECO:0000259" key="4">
    <source>
        <dbReference type="SMART" id="SM00554"/>
    </source>
</evidence>
<feature type="compositionally biased region" description="Acidic residues" evidence="2">
    <location>
        <begin position="273"/>
        <end position="282"/>
    </location>
</feature>
<evidence type="ECO:0000256" key="2">
    <source>
        <dbReference type="SAM" id="MobiDB-lite"/>
    </source>
</evidence>
<accession>A0A438HMQ3</accession>
<dbReference type="PANTHER" id="PTHR33985">
    <property type="entry name" value="OS02G0491300 PROTEIN-RELATED"/>
    <property type="match status" value="1"/>
</dbReference>
<dbReference type="AlphaFoldDB" id="A0A438HMQ3"/>
<evidence type="ECO:0000313" key="6">
    <source>
        <dbReference type="Proteomes" id="UP000288805"/>
    </source>
</evidence>
<dbReference type="InterPro" id="IPR036378">
    <property type="entry name" value="FAS1_dom_sf"/>
</dbReference>
<organism evidence="5 6">
    <name type="scientific">Vitis vinifera</name>
    <name type="common">Grape</name>
    <dbReference type="NCBI Taxonomy" id="29760"/>
    <lineage>
        <taxon>Eukaryota</taxon>
        <taxon>Viridiplantae</taxon>
        <taxon>Streptophyta</taxon>
        <taxon>Embryophyta</taxon>
        <taxon>Tracheophyta</taxon>
        <taxon>Spermatophyta</taxon>
        <taxon>Magnoliopsida</taxon>
        <taxon>eudicotyledons</taxon>
        <taxon>Gunneridae</taxon>
        <taxon>Pentapetalae</taxon>
        <taxon>rosids</taxon>
        <taxon>Vitales</taxon>
        <taxon>Vitaceae</taxon>
        <taxon>Viteae</taxon>
        <taxon>Vitis</taxon>
    </lineage>
</organism>
<evidence type="ECO:0000313" key="5">
    <source>
        <dbReference type="EMBL" id="RVW85770.1"/>
    </source>
</evidence>
<dbReference type="SUPFAM" id="SSF82153">
    <property type="entry name" value="FAS1 domain"/>
    <property type="match status" value="1"/>
</dbReference>
<gene>
    <name evidence="5" type="primary">FLA19_0</name>
    <name evidence="5" type="ORF">CK203_033394</name>
</gene>
<dbReference type="PANTHER" id="PTHR33985:SF15">
    <property type="entry name" value="FASCICLIN-LIKE ARABINOGALACTAN PROTEIN 19"/>
    <property type="match status" value="1"/>
</dbReference>
<feature type="region of interest" description="Disordered" evidence="2">
    <location>
        <begin position="203"/>
        <end position="299"/>
    </location>
</feature>
<feature type="chain" id="PRO_5019512613" evidence="3">
    <location>
        <begin position="26"/>
        <end position="299"/>
    </location>
</feature>
<feature type="domain" description="FAS1" evidence="4">
    <location>
        <begin position="67"/>
        <end position="170"/>
    </location>
</feature>
<dbReference type="InterPro" id="IPR000782">
    <property type="entry name" value="FAS1_domain"/>
</dbReference>
<dbReference type="EMBL" id="QGNW01000201">
    <property type="protein sequence ID" value="RVW85770.1"/>
    <property type="molecule type" value="Genomic_DNA"/>
</dbReference>
<dbReference type="Gene3D" id="2.30.180.10">
    <property type="entry name" value="FAS1 domain"/>
    <property type="match status" value="1"/>
</dbReference>
<protein>
    <submittedName>
        <fullName evidence="5">Fasciclin-like arabinogalactan protein 19</fullName>
    </submittedName>
</protein>
<feature type="compositionally biased region" description="Low complexity" evidence="2">
    <location>
        <begin position="240"/>
        <end position="266"/>
    </location>
</feature>
<evidence type="ECO:0000256" key="1">
    <source>
        <dbReference type="ARBA" id="ARBA00007843"/>
    </source>
</evidence>
<name>A0A438HMQ3_VITVI</name>
<evidence type="ECO:0000256" key="3">
    <source>
        <dbReference type="SAM" id="SignalP"/>
    </source>
</evidence>
<comment type="similarity">
    <text evidence="1">Belongs to the fasciclin-like AGP family.</text>
</comment>
<dbReference type="InterPro" id="IPR052806">
    <property type="entry name" value="Fasciclin-like_AGP"/>
</dbReference>
<proteinExistence type="inferred from homology"/>
<comment type="caution">
    <text evidence="5">The sequence shown here is derived from an EMBL/GenBank/DDBJ whole genome shotgun (WGS) entry which is preliminary data.</text>
</comment>
<dbReference type="SMART" id="SM00554">
    <property type="entry name" value="FAS1"/>
    <property type="match status" value="1"/>
</dbReference>